<dbReference type="InterPro" id="IPR016047">
    <property type="entry name" value="M23ase_b-sheet_dom"/>
</dbReference>
<keyword evidence="1" id="KW-0732">Signal</keyword>
<evidence type="ECO:0000313" key="3">
    <source>
        <dbReference type="EMBL" id="VVE29208.1"/>
    </source>
</evidence>
<proteinExistence type="predicted"/>
<gene>
    <name evidence="3" type="ORF">PIN31115_03537</name>
</gene>
<feature type="domain" description="M23ase beta-sheet core" evidence="2">
    <location>
        <begin position="133"/>
        <end position="230"/>
    </location>
</feature>
<dbReference type="Gene3D" id="2.70.70.10">
    <property type="entry name" value="Glucose Permease (Domain IIA)"/>
    <property type="match status" value="1"/>
</dbReference>
<dbReference type="PANTHER" id="PTHR21666:SF289">
    <property type="entry name" value="L-ALA--D-GLU ENDOPEPTIDASE"/>
    <property type="match status" value="1"/>
</dbReference>
<dbReference type="GO" id="GO:0004222">
    <property type="term" value="F:metalloendopeptidase activity"/>
    <property type="evidence" value="ECO:0007669"/>
    <property type="project" value="TreeGrafter"/>
</dbReference>
<accession>A0A5E4WWH4</accession>
<dbReference type="EMBL" id="CABPSI010000004">
    <property type="protein sequence ID" value="VVE29208.1"/>
    <property type="molecule type" value="Genomic_DNA"/>
</dbReference>
<dbReference type="Proteomes" id="UP000333828">
    <property type="component" value="Unassembled WGS sequence"/>
</dbReference>
<protein>
    <submittedName>
        <fullName evidence="3">Glycyl-glycine endopeptidase ALE-1</fullName>
        <ecNumber evidence="3">3.4.24.75</ecNumber>
    </submittedName>
</protein>
<dbReference type="CDD" id="cd12797">
    <property type="entry name" value="M23_peptidase"/>
    <property type="match status" value="1"/>
</dbReference>
<name>A0A5E4WWH4_9BURK</name>
<dbReference type="EC" id="3.4.24.75" evidence="3"/>
<evidence type="ECO:0000256" key="1">
    <source>
        <dbReference type="ARBA" id="ARBA00022729"/>
    </source>
</evidence>
<dbReference type="PANTHER" id="PTHR21666">
    <property type="entry name" value="PEPTIDASE-RELATED"/>
    <property type="match status" value="1"/>
</dbReference>
<sequence>MDFGLFGRLTVGAGLFATLALPGVVLADVGDTPAMPWHQRLTAHATPMPHAVAAVRAQLPLCHKAMSMFFGPQGSGVSHQLVSATSVHAATALHKGHAHATSAGREFTMPVSYVRVSSAFGYRRHPVRGVWHGHTGVDLVAPTGTQVKAAAQGVVKFIGFERRGYGRYVVINHRYNSETIYGHLSSTSRNLRVGMKVSAGQVIGAVGSTGMATGPHLHFELRRHGRSVDPMPLLREAVADEQDHMPLRPSEACLTVAFPQTLVPHGKRVAMVLPATPASPVRPEYPGRPHGGARFFEEGFSGINRRVNP</sequence>
<evidence type="ECO:0000313" key="4">
    <source>
        <dbReference type="Proteomes" id="UP000333828"/>
    </source>
</evidence>
<dbReference type="RefSeq" id="WP_150685167.1">
    <property type="nucleotide sequence ID" value="NZ_CABPSI010000004.1"/>
</dbReference>
<dbReference type="Pfam" id="PF01551">
    <property type="entry name" value="Peptidase_M23"/>
    <property type="match status" value="1"/>
</dbReference>
<keyword evidence="4" id="KW-1185">Reference proteome</keyword>
<evidence type="ECO:0000259" key="2">
    <source>
        <dbReference type="Pfam" id="PF01551"/>
    </source>
</evidence>
<dbReference type="SUPFAM" id="SSF51261">
    <property type="entry name" value="Duplicated hybrid motif"/>
    <property type="match status" value="1"/>
</dbReference>
<dbReference type="InterPro" id="IPR011055">
    <property type="entry name" value="Dup_hybrid_motif"/>
</dbReference>
<reference evidence="3 4" key="1">
    <citation type="submission" date="2019-08" db="EMBL/GenBank/DDBJ databases">
        <authorList>
            <person name="Peeters C."/>
        </authorList>
    </citation>
    <scope>NUCLEOTIDE SEQUENCE [LARGE SCALE GENOMIC DNA]</scope>
    <source>
        <strain evidence="3 4">LMG 31115</strain>
    </source>
</reference>
<organism evidence="3 4">
    <name type="scientific">Pandoraea iniqua</name>
    <dbReference type="NCBI Taxonomy" id="2508288"/>
    <lineage>
        <taxon>Bacteria</taxon>
        <taxon>Pseudomonadati</taxon>
        <taxon>Pseudomonadota</taxon>
        <taxon>Betaproteobacteria</taxon>
        <taxon>Burkholderiales</taxon>
        <taxon>Burkholderiaceae</taxon>
        <taxon>Pandoraea</taxon>
    </lineage>
</organism>
<keyword evidence="3" id="KW-0378">Hydrolase</keyword>
<dbReference type="AlphaFoldDB" id="A0A5E4WWH4"/>
<dbReference type="InterPro" id="IPR050570">
    <property type="entry name" value="Cell_wall_metabolism_enzyme"/>
</dbReference>